<dbReference type="Gramene" id="TraesCS3B02G597500.2">
    <property type="protein sequence ID" value="TraesCS3B02G597500.2"/>
    <property type="gene ID" value="TraesCS3B02G597500"/>
</dbReference>
<dbReference type="CDD" id="cd17039">
    <property type="entry name" value="Ubl_ubiquitin_like"/>
    <property type="match status" value="1"/>
</dbReference>
<dbReference type="SMR" id="A0A3B6G2H1"/>
<dbReference type="Gramene" id="TraesLAC3B03G01735840.5">
    <property type="protein sequence ID" value="TraesLAC3B03G01735840.5"/>
    <property type="gene ID" value="TraesLAC3B03G01735840"/>
</dbReference>
<protein>
    <submittedName>
        <fullName evidence="5">Uncharacterized protein</fullName>
    </submittedName>
</protein>
<keyword evidence="1" id="KW-0238">DNA-binding</keyword>
<feature type="compositionally biased region" description="Basic and acidic residues" evidence="2">
    <location>
        <begin position="1"/>
        <end position="11"/>
    </location>
</feature>
<feature type="domain" description="Myb-like" evidence="3">
    <location>
        <begin position="524"/>
        <end position="579"/>
    </location>
</feature>
<dbReference type="Gramene" id="TraesPARA_EIv1.0_0899890.5">
    <property type="protein sequence ID" value="TraesPARA_EIv1.0_0899890.5.CDS"/>
    <property type="gene ID" value="TraesPARA_EIv1.0_0899890"/>
</dbReference>
<dbReference type="Gramene" id="TraesLAC3B03G01735840.2">
    <property type="protein sequence ID" value="TraesLAC3B03G01735840.2"/>
    <property type="gene ID" value="TraesLAC3B03G01735840"/>
</dbReference>
<dbReference type="Pfam" id="PF23603">
    <property type="entry name" value="Ubiquitin_TPR1"/>
    <property type="match status" value="1"/>
</dbReference>
<dbReference type="Gramene" id="TraesLAC3B03G01735840.3">
    <property type="protein sequence ID" value="TraesLAC3B03G01735840.3"/>
    <property type="gene ID" value="TraesLAC3B03G01735840"/>
</dbReference>
<keyword evidence="6" id="KW-1185">Reference proteome</keyword>
<dbReference type="Gramene" id="TraesARI3B03G01823410.1">
    <property type="protein sequence ID" value="TraesARI3B03G01823410.1"/>
    <property type="gene ID" value="TraesARI3B03G01823410"/>
</dbReference>
<dbReference type="Gramene" id="TraesLDM3B03G01789150.2">
    <property type="protein sequence ID" value="TraesLDM3B03G01789150.2"/>
    <property type="gene ID" value="TraesLDM3B03G01789150"/>
</dbReference>
<dbReference type="Gramene" id="TraesMAC3B03G01791770.2">
    <property type="protein sequence ID" value="TraesMAC3B03G01791770.2"/>
    <property type="gene ID" value="TraesMAC3B03G01791770"/>
</dbReference>
<dbReference type="Gramene" id="TraesARI3B03G01823410.4">
    <property type="protein sequence ID" value="TraesARI3B03G01823410.4"/>
    <property type="gene ID" value="TraesARI3B03G01823410"/>
</dbReference>
<dbReference type="SMART" id="SM00717">
    <property type="entry name" value="SANT"/>
    <property type="match status" value="1"/>
</dbReference>
<evidence type="ECO:0000313" key="5">
    <source>
        <dbReference type="EnsemblPlants" id="TraesCS3B02G597500.2"/>
    </source>
</evidence>
<dbReference type="PANTHER" id="PTHR21717">
    <property type="entry name" value="TELOMERIC REPEAT BINDING PROTEIN"/>
    <property type="match status" value="1"/>
</dbReference>
<evidence type="ECO:0000259" key="4">
    <source>
        <dbReference type="PROSITE" id="PS51294"/>
    </source>
</evidence>
<dbReference type="CDD" id="cd11660">
    <property type="entry name" value="SANT_TRF"/>
    <property type="match status" value="1"/>
</dbReference>
<dbReference type="Gramene" id="TraesARI3B03G01823410.7">
    <property type="protein sequence ID" value="TraesARI3B03G01823410.7"/>
    <property type="gene ID" value="TraesARI3B03G01823410"/>
</dbReference>
<dbReference type="PROSITE" id="PS51294">
    <property type="entry name" value="HTH_MYB"/>
    <property type="match status" value="1"/>
</dbReference>
<dbReference type="PANTHER" id="PTHR21717:SF61">
    <property type="match status" value="1"/>
</dbReference>
<dbReference type="Gramene" id="TraesARI3B03G01823410.5">
    <property type="protein sequence ID" value="TraesARI3B03G01823410.5"/>
    <property type="gene ID" value="TraesARI3B03G01823410"/>
</dbReference>
<dbReference type="Gramene" id="TraesPARA_EIv1.0_0899890.3">
    <property type="protein sequence ID" value="TraesPARA_EIv1.0_0899890.3.CDS"/>
    <property type="gene ID" value="TraesPARA_EIv1.0_0899890"/>
</dbReference>
<dbReference type="AlphaFoldDB" id="A0A3B6G2H1"/>
<dbReference type="Gramene" id="TraesPARA_EIv1.0_0899890.6">
    <property type="protein sequence ID" value="TraesPARA_EIv1.0_0899890.6.CDS"/>
    <property type="gene ID" value="TraesPARA_EIv1.0_0899890"/>
</dbReference>
<dbReference type="Proteomes" id="UP000019116">
    <property type="component" value="Chromosome 3B"/>
</dbReference>
<dbReference type="InterPro" id="IPR009057">
    <property type="entry name" value="Homeodomain-like_sf"/>
</dbReference>
<dbReference type="InterPro" id="IPR017930">
    <property type="entry name" value="Myb_dom"/>
</dbReference>
<accession>A0A3B6G2H1</accession>
<dbReference type="EnsemblPlants" id="TraesCS3B02G597500.2">
    <property type="protein sequence ID" value="TraesCS3B02G597500.2"/>
    <property type="gene ID" value="TraesCS3B02G597500"/>
</dbReference>
<dbReference type="Gramene" id="TraesJAG3B03G01799270.4">
    <property type="protein sequence ID" value="TraesJAG3B03G01799270.4"/>
    <property type="gene ID" value="TraesJAG3B03G01799270"/>
</dbReference>
<dbReference type="OrthoDB" id="2020981at2759"/>
<dbReference type="Gramene" id="TraesMAC3B03G01791770.5">
    <property type="protein sequence ID" value="TraesMAC3B03G01791770.5"/>
    <property type="gene ID" value="TraesMAC3B03G01791770"/>
</dbReference>
<sequence>MVVRKRLDYGSRGHQVPAMPRVPSSARGKRSARRKKDEMSPFDLLATVAGTLLVDHENSSNAPGINAAAALTYARKRKSVKAEKCDDVPPLKSMAVENCIAGSGGVCASPRQPNICLAENSSTRNGTDPVLESLTVKPNMLVRDSVFSCTKSCNRAHGVGGIPECGSSRSLEATNQVQVQRPLDGDTTALYSLVSSVDLDGRPPALVSSDSSSGVPLCIHDKDRNTSHLCHAEARHAADRDDDENSSGCTHPCTAGNNKSYMPQYAGNSRIRKMFASKIRKAARNKMCGEMSNKGSKLNLCGKKISTTRQRVQRAMFKRQKPVRRHFTPSSAKGILTEVKLRIKSFTIPELFIEIPENATVGSLKRTVMDVVTSIIESGLRVGVLLQGKSIQDDNKTLRQARICHGENLENIDFTLECEAGQNSSPGVRIPEEMDFHGADAMKPLAMVKCEEPFSEAKAGYNSQQRVQASPHRVQSEHGSVHSLFETTAHEASASSQAIVPVASPSSEALAIVPVCKSKRPAIGQRRIRRPFSLPEVEALVEAVEQLGTGRWRDVKMLAFDNTDHRTYVDLKDKWKTLVHTASISPQQRRGEPVPQGLLDRVLAAQAYWSQQQQQVISGKASGQGCSSSC</sequence>
<proteinExistence type="predicted"/>
<feature type="domain" description="HTH myb-type" evidence="4">
    <location>
        <begin position="524"/>
        <end position="583"/>
    </location>
</feature>
<organism evidence="5">
    <name type="scientific">Triticum aestivum</name>
    <name type="common">Wheat</name>
    <dbReference type="NCBI Taxonomy" id="4565"/>
    <lineage>
        <taxon>Eukaryota</taxon>
        <taxon>Viridiplantae</taxon>
        <taxon>Streptophyta</taxon>
        <taxon>Embryophyta</taxon>
        <taxon>Tracheophyta</taxon>
        <taxon>Spermatophyta</taxon>
        <taxon>Magnoliopsida</taxon>
        <taxon>Liliopsida</taxon>
        <taxon>Poales</taxon>
        <taxon>Poaceae</taxon>
        <taxon>BOP clade</taxon>
        <taxon>Pooideae</taxon>
        <taxon>Triticodae</taxon>
        <taxon>Triticeae</taxon>
        <taxon>Triticinae</taxon>
        <taxon>Triticum</taxon>
    </lineage>
</organism>
<dbReference type="InterPro" id="IPR031105">
    <property type="entry name" value="TRP_plant"/>
</dbReference>
<evidence type="ECO:0000256" key="1">
    <source>
        <dbReference type="ARBA" id="ARBA00023125"/>
    </source>
</evidence>
<dbReference type="SUPFAM" id="SSF46689">
    <property type="entry name" value="Homeodomain-like"/>
    <property type="match status" value="1"/>
</dbReference>
<dbReference type="Gramene" id="TraesNOR3B03G01816460.5">
    <property type="protein sequence ID" value="TraesNOR3B03G01816460.5"/>
    <property type="gene ID" value="TraesNOR3B03G01816460"/>
</dbReference>
<dbReference type="Gramene" id="TraesCS3B03G1493700.1">
    <property type="protein sequence ID" value="TraesCS3B03G1493700.1.CDS"/>
    <property type="gene ID" value="TraesCS3B03G1493700"/>
</dbReference>
<evidence type="ECO:0000313" key="6">
    <source>
        <dbReference type="Proteomes" id="UP000019116"/>
    </source>
</evidence>
<dbReference type="GeneID" id="123072839"/>
<dbReference type="Gramene" id="TraesJAG3B03G01799270.3">
    <property type="protein sequence ID" value="TraesJAG3B03G01799270.3"/>
    <property type="gene ID" value="TraesJAG3B03G01799270"/>
</dbReference>
<feature type="region of interest" description="Disordered" evidence="2">
    <location>
        <begin position="1"/>
        <end position="38"/>
    </location>
</feature>
<dbReference type="Gene3D" id="1.10.246.220">
    <property type="match status" value="1"/>
</dbReference>
<dbReference type="PROSITE" id="PS50090">
    <property type="entry name" value="MYB_LIKE"/>
    <property type="match status" value="1"/>
</dbReference>
<evidence type="ECO:0000259" key="3">
    <source>
        <dbReference type="PROSITE" id="PS50090"/>
    </source>
</evidence>
<dbReference type="InterPro" id="IPR029071">
    <property type="entry name" value="Ubiquitin-like_domsf"/>
</dbReference>
<name>A0A3B6G2H1_WHEAT</name>
<dbReference type="InterPro" id="IPR001005">
    <property type="entry name" value="SANT/Myb"/>
</dbReference>
<dbReference type="RefSeq" id="XP_044352439.1">
    <property type="nucleotide sequence ID" value="XM_044496504.1"/>
</dbReference>
<dbReference type="Gramene" id="TraesNOR3B03G01816460.3">
    <property type="protein sequence ID" value="TraesNOR3B03G01816460.3"/>
    <property type="gene ID" value="TraesNOR3B03G01816460"/>
</dbReference>
<dbReference type="InterPro" id="IPR057625">
    <property type="entry name" value="TPR1-6-like_ubiquitin"/>
</dbReference>
<dbReference type="Gramene" id="TraesMAC3B03G01791770.3">
    <property type="protein sequence ID" value="TraesMAC3B03G01791770.3"/>
    <property type="gene ID" value="TraesMAC3B03G01791770"/>
</dbReference>
<dbReference type="SUPFAM" id="SSF54236">
    <property type="entry name" value="Ubiquitin-like"/>
    <property type="match status" value="1"/>
</dbReference>
<evidence type="ECO:0000256" key="2">
    <source>
        <dbReference type="SAM" id="MobiDB-lite"/>
    </source>
</evidence>
<reference evidence="5" key="1">
    <citation type="submission" date="2018-08" db="EMBL/GenBank/DDBJ databases">
        <authorList>
            <person name="Rossello M."/>
        </authorList>
    </citation>
    <scope>NUCLEOTIDE SEQUENCE [LARGE SCALE GENOMIC DNA]</scope>
    <source>
        <strain evidence="5">cv. Chinese Spring</strain>
    </source>
</reference>
<dbReference type="Gramene" id="TraesJAG3B03G01799270.5">
    <property type="protein sequence ID" value="TraesJAG3B03G01799270.5"/>
    <property type="gene ID" value="TraesJAG3B03G01799270"/>
</dbReference>
<dbReference type="Gramene" id="TraesPARA_EIv1.0_0899890.9">
    <property type="protein sequence ID" value="TraesPARA_EIv1.0_0899890.9.CDS"/>
    <property type="gene ID" value="TraesPARA_EIv1.0_0899890"/>
</dbReference>
<dbReference type="Gramene" id="TraesLDM3B03G01789150.5">
    <property type="protein sequence ID" value="TraesLDM3B03G01789150.5"/>
    <property type="gene ID" value="TraesLDM3B03G01789150"/>
</dbReference>
<dbReference type="GO" id="GO:0042162">
    <property type="term" value="F:telomeric DNA binding"/>
    <property type="evidence" value="ECO:0007669"/>
    <property type="project" value="UniProtKB-ARBA"/>
</dbReference>
<gene>
    <name evidence="5" type="primary">LOC123072839</name>
</gene>
<reference evidence="5" key="2">
    <citation type="submission" date="2018-10" db="UniProtKB">
        <authorList>
            <consortium name="EnsemblPlants"/>
        </authorList>
    </citation>
    <scope>IDENTIFICATION</scope>
</reference>